<feature type="region of interest" description="Disordered" evidence="1">
    <location>
        <begin position="96"/>
        <end position="121"/>
    </location>
</feature>
<evidence type="ECO:0000313" key="3">
    <source>
        <dbReference type="EMBL" id="KAK8074241.1"/>
    </source>
</evidence>
<feature type="compositionally biased region" description="Basic and acidic residues" evidence="1">
    <location>
        <begin position="407"/>
        <end position="424"/>
    </location>
</feature>
<organism evidence="3 4">
    <name type="scientific">Apiospora phragmitis</name>
    <dbReference type="NCBI Taxonomy" id="2905665"/>
    <lineage>
        <taxon>Eukaryota</taxon>
        <taxon>Fungi</taxon>
        <taxon>Dikarya</taxon>
        <taxon>Ascomycota</taxon>
        <taxon>Pezizomycotina</taxon>
        <taxon>Sordariomycetes</taxon>
        <taxon>Xylariomycetidae</taxon>
        <taxon>Amphisphaeriales</taxon>
        <taxon>Apiosporaceae</taxon>
        <taxon>Apiospora</taxon>
    </lineage>
</organism>
<keyword evidence="2" id="KW-1133">Transmembrane helix</keyword>
<keyword evidence="2" id="KW-0472">Membrane</keyword>
<name>A0ABR1VV98_9PEZI</name>
<feature type="transmembrane region" description="Helical" evidence="2">
    <location>
        <begin position="328"/>
        <end position="349"/>
    </location>
</feature>
<dbReference type="Proteomes" id="UP001480595">
    <property type="component" value="Unassembled WGS sequence"/>
</dbReference>
<evidence type="ECO:0000256" key="2">
    <source>
        <dbReference type="SAM" id="Phobius"/>
    </source>
</evidence>
<dbReference type="Gene3D" id="1.20.58.340">
    <property type="entry name" value="Magnesium transport protein CorA, transmembrane region"/>
    <property type="match status" value="1"/>
</dbReference>
<dbReference type="GeneID" id="92089612"/>
<gene>
    <name evidence="3" type="ORF">PG994_005140</name>
</gene>
<keyword evidence="2" id="KW-0812">Transmembrane</keyword>
<comment type="caution">
    <text evidence="3">The sequence shown here is derived from an EMBL/GenBank/DDBJ whole genome shotgun (WGS) entry which is preliminary data.</text>
</comment>
<evidence type="ECO:0000313" key="4">
    <source>
        <dbReference type="Proteomes" id="UP001480595"/>
    </source>
</evidence>
<protein>
    <submittedName>
        <fullName evidence="3">Uncharacterized protein</fullName>
    </submittedName>
</protein>
<keyword evidence="4" id="KW-1185">Reference proteome</keyword>
<feature type="compositionally biased region" description="Basic and acidic residues" evidence="1">
    <location>
        <begin position="110"/>
        <end position="121"/>
    </location>
</feature>
<feature type="region of interest" description="Disordered" evidence="1">
    <location>
        <begin position="397"/>
        <end position="437"/>
    </location>
</feature>
<dbReference type="RefSeq" id="XP_066718716.1">
    <property type="nucleotide sequence ID" value="XM_066856549.1"/>
</dbReference>
<sequence length="437" mass="49870">METRALVSERSEWKKHSFLRKDSPEIPGQEDFYLPGLEPHHLYHPLTLALFGLVDATCYLDRLIVTDGYSLGDIELMTKHGAWARKEEELKARRETEIGQIRRPGTASKQRQDCHRKDTKDQIEVNKAGQLEEAEASKKEVNRLSEASRRIATVIGVFSTLFKSVDVAKSIAETLENTDGWKEWLEKAVREEKDAPEHQEHTITQFNLVAESMRAAVQLLRARIHTVNESALSTQKRAKAQANVVSFRCLFTEHDLLYNTRLTKLQVSGLIAREDTRIGHTLADRARRDGSTMKVIALMTMAFLPATFFAALWSIPVLEDPGLTKDNFWVYWAFTVPTTIVIFFVWDWLNDKNLWKLTELETYHAAYRAFLGKFKKDNDTRARDVVKNPVIVNTAERSTDMLGGRESPPKETDLEKALGVDRRSAYSPYPANPSPQP</sequence>
<evidence type="ECO:0000256" key="1">
    <source>
        <dbReference type="SAM" id="MobiDB-lite"/>
    </source>
</evidence>
<feature type="transmembrane region" description="Helical" evidence="2">
    <location>
        <begin position="295"/>
        <end position="316"/>
    </location>
</feature>
<dbReference type="EMBL" id="JAQQWL010000005">
    <property type="protein sequence ID" value="KAK8074241.1"/>
    <property type="molecule type" value="Genomic_DNA"/>
</dbReference>
<accession>A0ABR1VV98</accession>
<proteinExistence type="predicted"/>
<reference evidence="3 4" key="1">
    <citation type="submission" date="2023-01" db="EMBL/GenBank/DDBJ databases">
        <title>Analysis of 21 Apiospora genomes using comparative genomics revels a genus with tremendous synthesis potential of carbohydrate active enzymes and secondary metabolites.</title>
        <authorList>
            <person name="Sorensen T."/>
        </authorList>
    </citation>
    <scope>NUCLEOTIDE SEQUENCE [LARGE SCALE GENOMIC DNA]</scope>
    <source>
        <strain evidence="3 4">CBS 135458</strain>
    </source>
</reference>